<evidence type="ECO:0000313" key="1">
    <source>
        <dbReference type="EMBL" id="BBX38525.1"/>
    </source>
</evidence>
<name>A0ABN5YKR7_MYCME</name>
<accession>A0ABN5YKR7</accession>
<proteinExistence type="predicted"/>
<gene>
    <name evidence="1" type="ORF">MMAGJ_78070</name>
</gene>
<protein>
    <submittedName>
        <fullName evidence="1">Uncharacterized protein</fullName>
    </submittedName>
</protein>
<dbReference type="Proteomes" id="UP000465622">
    <property type="component" value="Chromosome"/>
</dbReference>
<dbReference type="EMBL" id="AP022567">
    <property type="protein sequence ID" value="BBX38525.1"/>
    <property type="molecule type" value="Genomic_DNA"/>
</dbReference>
<organism evidence="1 2">
    <name type="scientific">Mycolicibacterium mageritense</name>
    <name type="common">Mycobacterium mageritense</name>
    <dbReference type="NCBI Taxonomy" id="53462"/>
    <lineage>
        <taxon>Bacteria</taxon>
        <taxon>Bacillati</taxon>
        <taxon>Actinomycetota</taxon>
        <taxon>Actinomycetes</taxon>
        <taxon>Mycobacteriales</taxon>
        <taxon>Mycobacteriaceae</taxon>
        <taxon>Mycolicibacterium</taxon>
    </lineage>
</organism>
<dbReference type="RefSeq" id="WP_036436369.1">
    <property type="nucleotide sequence ID" value="NZ_AP022567.1"/>
</dbReference>
<evidence type="ECO:0000313" key="2">
    <source>
        <dbReference type="Proteomes" id="UP000465622"/>
    </source>
</evidence>
<keyword evidence="2" id="KW-1185">Reference proteome</keyword>
<reference evidence="1 2" key="1">
    <citation type="journal article" date="2019" name="Emerg. Microbes Infect.">
        <title>Comprehensive subspecies identification of 175 nontuberculous mycobacteria species based on 7547 genomic profiles.</title>
        <authorList>
            <person name="Matsumoto Y."/>
            <person name="Kinjo T."/>
            <person name="Motooka D."/>
            <person name="Nabeya D."/>
            <person name="Jung N."/>
            <person name="Uechi K."/>
            <person name="Horii T."/>
            <person name="Iida T."/>
            <person name="Fujita J."/>
            <person name="Nakamura S."/>
        </authorList>
    </citation>
    <scope>NUCLEOTIDE SEQUENCE [LARGE SCALE GENOMIC DNA]</scope>
    <source>
        <strain evidence="1 2">JCM 12375</strain>
    </source>
</reference>
<sequence>MHYLTPLTAAADIRSMRTRITEIERWRDTADDLFTGMSFQAAVEIAEVEIVALETEILSLCERFGISEEPYTEVVAA</sequence>